<comment type="caution">
    <text evidence="1">The sequence shown here is derived from an EMBL/GenBank/DDBJ whole genome shotgun (WGS) entry which is preliminary data.</text>
</comment>
<sequence length="441" mass="50093">MSLRLVVAFVVAVSLTFIALEALFVGRKTPPSHQPHSSKAPRITYLNTHHGTNNNFKEITKRLGLSFHQFNPFRLGYGMDGTLSQELISAGWAKSLCESTDIIVTSDTAAHARFILETFLNPDKSKHCSAKVVIELTTRYDWDVKDLEEYRRLFWHLGTHNNVHWVTNNPMEPRYLADFSLVTPKFRMMRPVGYSSVPANDVSSEEAKLPMLRLAPDSKILKILTDLKVPYHHAVQQYGSTYGGPKTAAKHKAFIEFPYQVSTMKMYENIMAGVVIFVPSPEFYLMLHKNDTIASRVFGEILMTGNEWTKYNDYYCDDMKPFLYTFNSFPHLKQLLEQTPTDSRNLQKEGPVAYKKFIEAAVLGWADLFDELGFPMTVDGKPHVVGSGPKPYSEEMRGGIRVPKSESEWKSSYDAMNKLLDDAKKKQLDSIIVDGRVEGKS</sequence>
<protein>
    <submittedName>
        <fullName evidence="1">Uncharacterized protein</fullName>
    </submittedName>
</protein>
<dbReference type="Proteomes" id="UP000320333">
    <property type="component" value="Unassembled WGS sequence"/>
</dbReference>
<proteinExistence type="predicted"/>
<evidence type="ECO:0000313" key="2">
    <source>
        <dbReference type="Proteomes" id="UP000320333"/>
    </source>
</evidence>
<accession>A0A507FN09</accession>
<organism evidence="1 2">
    <name type="scientific">Chytriomyces confervae</name>
    <dbReference type="NCBI Taxonomy" id="246404"/>
    <lineage>
        <taxon>Eukaryota</taxon>
        <taxon>Fungi</taxon>
        <taxon>Fungi incertae sedis</taxon>
        <taxon>Chytridiomycota</taxon>
        <taxon>Chytridiomycota incertae sedis</taxon>
        <taxon>Chytridiomycetes</taxon>
        <taxon>Chytridiales</taxon>
        <taxon>Chytriomycetaceae</taxon>
        <taxon>Chytriomyces</taxon>
    </lineage>
</organism>
<reference evidence="1 2" key="1">
    <citation type="journal article" date="2019" name="Sci. Rep.">
        <title>Comparative genomics of chytrid fungi reveal insights into the obligate biotrophic and pathogenic lifestyle of Synchytrium endobioticum.</title>
        <authorList>
            <person name="van de Vossenberg B.T.L.H."/>
            <person name="Warris S."/>
            <person name="Nguyen H.D.T."/>
            <person name="van Gent-Pelzer M.P.E."/>
            <person name="Joly D.L."/>
            <person name="van de Geest H.C."/>
            <person name="Bonants P.J.M."/>
            <person name="Smith D.S."/>
            <person name="Levesque C.A."/>
            <person name="van der Lee T.A.J."/>
        </authorList>
    </citation>
    <scope>NUCLEOTIDE SEQUENCE [LARGE SCALE GENOMIC DNA]</scope>
    <source>
        <strain evidence="1 2">CBS 675.73</strain>
    </source>
</reference>
<keyword evidence="2" id="KW-1185">Reference proteome</keyword>
<evidence type="ECO:0000313" key="1">
    <source>
        <dbReference type="EMBL" id="TPX77714.1"/>
    </source>
</evidence>
<dbReference type="EMBL" id="QEAP01000016">
    <property type="protein sequence ID" value="TPX77714.1"/>
    <property type="molecule type" value="Genomic_DNA"/>
</dbReference>
<name>A0A507FN09_9FUNG</name>
<gene>
    <name evidence="1" type="ORF">CcCBS67573_g01061</name>
</gene>
<dbReference type="OrthoDB" id="543916at2759"/>
<dbReference type="STRING" id="246404.A0A507FN09"/>
<dbReference type="AlphaFoldDB" id="A0A507FN09"/>